<dbReference type="EMBL" id="DSJL01000011">
    <property type="protein sequence ID" value="HEF65293.1"/>
    <property type="molecule type" value="Genomic_DNA"/>
</dbReference>
<proteinExistence type="inferred from homology"/>
<feature type="transmembrane region" description="Helical" evidence="9">
    <location>
        <begin position="26"/>
        <end position="47"/>
    </location>
</feature>
<dbReference type="GO" id="GO:0005315">
    <property type="term" value="F:phosphate transmembrane transporter activity"/>
    <property type="evidence" value="ECO:0007669"/>
    <property type="project" value="InterPro"/>
</dbReference>
<organism evidence="10">
    <name type="scientific">Thermomicrobium roseum</name>
    <dbReference type="NCBI Taxonomy" id="500"/>
    <lineage>
        <taxon>Bacteria</taxon>
        <taxon>Pseudomonadati</taxon>
        <taxon>Thermomicrobiota</taxon>
        <taxon>Thermomicrobia</taxon>
        <taxon>Thermomicrobiales</taxon>
        <taxon>Thermomicrobiaceae</taxon>
        <taxon>Thermomicrobium</taxon>
    </lineage>
</organism>
<accession>A0A7C1X5Z4</accession>
<dbReference type="SUPFAM" id="SSF161098">
    <property type="entry name" value="MetI-like"/>
    <property type="match status" value="1"/>
</dbReference>
<dbReference type="Pfam" id="PF00528">
    <property type="entry name" value="BPD_transp_1"/>
    <property type="match status" value="1"/>
</dbReference>
<dbReference type="NCBIfam" id="TIGR00974">
    <property type="entry name" value="3a0107s02c"/>
    <property type="match status" value="1"/>
</dbReference>
<keyword evidence="4" id="KW-0813">Transport</keyword>
<dbReference type="GO" id="GO:0035435">
    <property type="term" value="P:phosphate ion transmembrane transport"/>
    <property type="evidence" value="ECO:0007669"/>
    <property type="project" value="InterPro"/>
</dbReference>
<keyword evidence="8 9" id="KW-0472">Membrane</keyword>
<evidence type="ECO:0000256" key="6">
    <source>
        <dbReference type="ARBA" id="ARBA00022692"/>
    </source>
</evidence>
<evidence type="ECO:0000313" key="10">
    <source>
        <dbReference type="EMBL" id="HEF65293.1"/>
    </source>
</evidence>
<dbReference type="Gene3D" id="1.10.3720.10">
    <property type="entry name" value="MetI-like"/>
    <property type="match status" value="1"/>
</dbReference>
<evidence type="ECO:0000256" key="5">
    <source>
        <dbReference type="ARBA" id="ARBA00022475"/>
    </source>
</evidence>
<feature type="transmembrane region" description="Helical" evidence="9">
    <location>
        <begin position="124"/>
        <end position="144"/>
    </location>
</feature>
<evidence type="ECO:0000256" key="9">
    <source>
        <dbReference type="RuleBase" id="RU363043"/>
    </source>
</evidence>
<feature type="transmembrane region" description="Helical" evidence="9">
    <location>
        <begin position="267"/>
        <end position="288"/>
    </location>
</feature>
<dbReference type="PANTHER" id="PTHR43470:SF5">
    <property type="entry name" value="PHOSPHATE TRANSPORT SYSTEM PERMEASE PROTEIN PSTA"/>
    <property type="match status" value="1"/>
</dbReference>
<evidence type="ECO:0000256" key="1">
    <source>
        <dbReference type="ARBA" id="ARBA00004651"/>
    </source>
</evidence>
<keyword evidence="7 9" id="KW-1133">Transmembrane helix</keyword>
<dbReference type="GO" id="GO:0005886">
    <property type="term" value="C:plasma membrane"/>
    <property type="evidence" value="ECO:0007669"/>
    <property type="project" value="UniProtKB-SubCell"/>
</dbReference>
<dbReference type="PROSITE" id="PS50928">
    <property type="entry name" value="ABC_TM1"/>
    <property type="match status" value="1"/>
</dbReference>
<dbReference type="InterPro" id="IPR035906">
    <property type="entry name" value="MetI-like_sf"/>
</dbReference>
<dbReference type="PANTHER" id="PTHR43470">
    <property type="entry name" value="PHOSPHATE TRANSPORT SYSTEM PERMEASE PROTEIN PSTA-RELATED"/>
    <property type="match status" value="1"/>
</dbReference>
<keyword evidence="5 9" id="KW-1003">Cell membrane</keyword>
<evidence type="ECO:0000256" key="3">
    <source>
        <dbReference type="ARBA" id="ARBA00016864"/>
    </source>
</evidence>
<dbReference type="InterPro" id="IPR005672">
    <property type="entry name" value="Phosphate_PstA"/>
</dbReference>
<evidence type="ECO:0000256" key="7">
    <source>
        <dbReference type="ARBA" id="ARBA00022989"/>
    </source>
</evidence>
<protein>
    <recommendedName>
        <fullName evidence="3 9">Phosphate transport system permease protein PstA</fullName>
    </recommendedName>
</protein>
<feature type="transmembrane region" description="Helical" evidence="9">
    <location>
        <begin position="150"/>
        <end position="168"/>
    </location>
</feature>
<evidence type="ECO:0000256" key="2">
    <source>
        <dbReference type="ARBA" id="ARBA00007069"/>
    </source>
</evidence>
<feature type="transmembrane region" description="Helical" evidence="9">
    <location>
        <begin position="83"/>
        <end position="104"/>
    </location>
</feature>
<dbReference type="InterPro" id="IPR000515">
    <property type="entry name" value="MetI-like"/>
</dbReference>
<dbReference type="CDD" id="cd06261">
    <property type="entry name" value="TM_PBP2"/>
    <property type="match status" value="1"/>
</dbReference>
<sequence>MTAHEVLPIDREFTPRLALRKRLGTLFGILSALAIIIGLTTLGLLIADVVRDGWHVLSWDFLTSYPSRRPEQAGIRSALVGTFYILILVAIIAFPLGVAAAIYLEEFAPRNRLTAIIEVNISNLAAVPSIVYGLLGVGVFVRTFMLGRSLIAGALTLSLLVLPIIIIASREALRAVPPSIREAGLALGASHWQTVRHFVLPAALPGILTGTILALARAIGETAPLITIGALTYVAFTPKSLFDPFTVLPIQIFNWISRPQAAFHERAAGGIIVLLAVLLLFNGLAIFLRARLQRRIRF</sequence>
<keyword evidence="6 9" id="KW-0812">Transmembrane</keyword>
<name>A0A7C1X5Z4_THERO</name>
<comment type="caution">
    <text evidence="10">The sequence shown here is derived from an EMBL/GenBank/DDBJ whole genome shotgun (WGS) entry which is preliminary data.</text>
</comment>
<evidence type="ECO:0000256" key="4">
    <source>
        <dbReference type="ARBA" id="ARBA00022448"/>
    </source>
</evidence>
<dbReference type="AlphaFoldDB" id="A0A7C1X5Z4"/>
<reference evidence="10" key="1">
    <citation type="journal article" date="2020" name="mSystems">
        <title>Genome- and Community-Level Interaction Insights into Carbon Utilization and Element Cycling Functions of Hydrothermarchaeota in Hydrothermal Sediment.</title>
        <authorList>
            <person name="Zhou Z."/>
            <person name="Liu Y."/>
            <person name="Xu W."/>
            <person name="Pan J."/>
            <person name="Luo Z.H."/>
            <person name="Li M."/>
        </authorList>
    </citation>
    <scope>NUCLEOTIDE SEQUENCE [LARGE SCALE GENOMIC DNA]</scope>
    <source>
        <strain evidence="10">SpSt-222</strain>
    </source>
</reference>
<evidence type="ECO:0000256" key="8">
    <source>
        <dbReference type="ARBA" id="ARBA00023136"/>
    </source>
</evidence>
<comment type="subcellular location">
    <subcellularLocation>
        <location evidence="1 9">Cell membrane</location>
        <topology evidence="1 9">Multi-pass membrane protein</topology>
    </subcellularLocation>
</comment>
<comment type="similarity">
    <text evidence="2 9">Belongs to the binding-protein-dependent transport system permease family. CysTW subfamily.</text>
</comment>
<gene>
    <name evidence="10" type="primary">pstA</name>
    <name evidence="10" type="ORF">ENP47_06825</name>
</gene>
<feature type="transmembrane region" description="Helical" evidence="9">
    <location>
        <begin position="198"/>
        <end position="219"/>
    </location>
</feature>